<comment type="caution">
    <text evidence="4">The sequence shown here is derived from an EMBL/GenBank/DDBJ whole genome shotgun (WGS) entry which is preliminary data.</text>
</comment>
<evidence type="ECO:0000259" key="3">
    <source>
        <dbReference type="Pfam" id="PF13629"/>
    </source>
</evidence>
<dbReference type="PRINTS" id="PR01032">
    <property type="entry name" value="PHAGEIV"/>
</dbReference>
<dbReference type="PANTHER" id="PTHR30332">
    <property type="entry name" value="PROBABLE GENERAL SECRETION PATHWAY PROTEIN D"/>
    <property type="match status" value="1"/>
</dbReference>
<dbReference type="Pfam" id="PF00263">
    <property type="entry name" value="Secretin"/>
    <property type="match status" value="1"/>
</dbReference>
<name>A0A085JAM5_9GAMM</name>
<dbReference type="InterPro" id="IPR050810">
    <property type="entry name" value="Bact_Secretion_Sys_Channel"/>
</dbReference>
<dbReference type="InterPro" id="IPR004846">
    <property type="entry name" value="T2SS/T3SS_dom"/>
</dbReference>
<evidence type="ECO:0000313" key="5">
    <source>
        <dbReference type="Proteomes" id="UP000028602"/>
    </source>
</evidence>
<dbReference type="GO" id="GO:0009306">
    <property type="term" value="P:protein secretion"/>
    <property type="evidence" value="ECO:0007669"/>
    <property type="project" value="InterPro"/>
</dbReference>
<feature type="domain" description="Pilus formation protein N-terminal" evidence="3">
    <location>
        <begin position="34"/>
        <end position="101"/>
    </location>
</feature>
<dbReference type="GO" id="GO:0015627">
    <property type="term" value="C:type II protein secretion system complex"/>
    <property type="evidence" value="ECO:0007669"/>
    <property type="project" value="TreeGrafter"/>
</dbReference>
<protein>
    <submittedName>
        <fullName evidence="4">RcpA/CpaC family type II/IV secretion system secretin</fullName>
    </submittedName>
</protein>
<dbReference type="AlphaFoldDB" id="A0A085JAM5"/>
<reference evidence="4 5" key="1">
    <citation type="submission" date="2014-05" db="EMBL/GenBank/DDBJ databases">
        <title>ATOL: Assembling a taxonomically balanced genome-scale reconstruction of the evolutionary history of the Enterobacteriaceae.</title>
        <authorList>
            <person name="Plunkett G.III."/>
            <person name="Neeno-Eckwall E.C."/>
            <person name="Glasner J.D."/>
            <person name="Perna N.T."/>
        </authorList>
    </citation>
    <scope>NUCLEOTIDE SEQUENCE [LARGE SCALE GENOMIC DNA]</scope>
    <source>
        <strain evidence="4 5">ATCC 33301</strain>
    </source>
</reference>
<keyword evidence="5" id="KW-1185">Reference proteome</keyword>
<dbReference type="RefSeq" id="WP_025902616.1">
    <property type="nucleotide sequence ID" value="NZ_ATMJ01000013.1"/>
</dbReference>
<dbReference type="EMBL" id="JMPR01000047">
    <property type="protein sequence ID" value="KFD17521.1"/>
    <property type="molecule type" value="Genomic_DNA"/>
</dbReference>
<dbReference type="PRINTS" id="PR00811">
    <property type="entry name" value="BCTERIALGSPD"/>
</dbReference>
<sequence>MKRPDSRFSAGIAGKVWLKCLLMFCLLFPLSVTAETLYLSKGGARTLKVNTVIDTVFTTDPEVVDYNLISDREVVIYGIQNGVGEILLVQNDATRKIKVVVDPLVGKLASQIQDQFPGSTIELRKVGESYVLSGVAVDEESRDAIYQIVGEALGMESDTGTTQMSTDSLGSVNVALLNRVSYKKLQNRMRLPQANQVNVKISVVELNKSYSDSLGIEWGQASSVGNFVLNKLKFNASELTSMIHALGNESVARVLAEPNLSVLSGETADFLVGGEIPVVTSSSNGSSVEYKEIGVRMTLGAKVENSQKVRLMIYQEVSNVDSQNTTTSESYYLPTLKSRKARTTIELADGESFVLAGLLSESEQEVLKKVPFIGDIPVLGAFFRSTSAHREKTELVVVATVNLVRPVSSSQVTLPAWQRSTLLERYFNIHSFSGDNGGKNVVSFLEQGGFIY</sequence>
<dbReference type="Pfam" id="PF13629">
    <property type="entry name" value="T2SS-T3SS_pil_N"/>
    <property type="match status" value="1"/>
</dbReference>
<evidence type="ECO:0000259" key="2">
    <source>
        <dbReference type="Pfam" id="PF00263"/>
    </source>
</evidence>
<dbReference type="OrthoDB" id="9779724at2"/>
<accession>A0A085JAM5</accession>
<dbReference type="InterPro" id="IPR001775">
    <property type="entry name" value="GspD/PilQ"/>
</dbReference>
<evidence type="ECO:0000313" key="4">
    <source>
        <dbReference type="EMBL" id="KFD17521.1"/>
    </source>
</evidence>
<feature type="domain" description="Type II/III secretion system secretin-like" evidence="2">
    <location>
        <begin position="245"/>
        <end position="404"/>
    </location>
</feature>
<dbReference type="Proteomes" id="UP000028602">
    <property type="component" value="Unassembled WGS sequence"/>
</dbReference>
<organism evidence="4 5">
    <name type="scientific">Tatumella ptyseos ATCC 33301</name>
    <dbReference type="NCBI Taxonomy" id="1005995"/>
    <lineage>
        <taxon>Bacteria</taxon>
        <taxon>Pseudomonadati</taxon>
        <taxon>Pseudomonadota</taxon>
        <taxon>Gammaproteobacteria</taxon>
        <taxon>Enterobacterales</taxon>
        <taxon>Erwiniaceae</taxon>
        <taxon>Tatumella</taxon>
    </lineage>
</organism>
<dbReference type="PANTHER" id="PTHR30332:SF17">
    <property type="entry name" value="TYPE IV PILIATION SYSTEM PROTEIN DR_0774-RELATED"/>
    <property type="match status" value="1"/>
</dbReference>
<proteinExistence type="inferred from homology"/>
<evidence type="ECO:0000256" key="1">
    <source>
        <dbReference type="RuleBase" id="RU004003"/>
    </source>
</evidence>
<gene>
    <name evidence="4" type="ORF">GTPT_3126</name>
</gene>
<dbReference type="eggNOG" id="COG4964">
    <property type="taxonomic scope" value="Bacteria"/>
</dbReference>
<comment type="similarity">
    <text evidence="1">Belongs to the bacterial secretin family.</text>
</comment>
<dbReference type="InterPro" id="IPR032789">
    <property type="entry name" value="T2SS-T3SS_pil_N"/>
</dbReference>